<proteinExistence type="predicted"/>
<gene>
    <name evidence="2" type="ordered locus">MEALZ_1986</name>
</gene>
<dbReference type="EMBL" id="FO082060">
    <property type="protein sequence ID" value="CCE23672.1"/>
    <property type="molecule type" value="Genomic_DNA"/>
</dbReference>
<feature type="compositionally biased region" description="Basic and acidic residues" evidence="1">
    <location>
        <begin position="10"/>
        <end position="24"/>
    </location>
</feature>
<dbReference type="AlphaFoldDB" id="G4T3F0"/>
<evidence type="ECO:0000313" key="2">
    <source>
        <dbReference type="EMBL" id="CCE23672.1"/>
    </source>
</evidence>
<dbReference type="STRING" id="1091494.MEALZ_1986"/>
<reference evidence="3" key="1">
    <citation type="journal article" date="2012" name="J. Bacteriol.">
        <title>Genome sequence of the haloalkaliphilic methanotrophic bacterium Methylomicrobium alcaliphilum 20Z.</title>
        <authorList>
            <person name="Vuilleumier S."/>
            <person name="Khmelenina V.N."/>
            <person name="Bringel F."/>
            <person name="Reshetnikov A.S."/>
            <person name="Lajus A."/>
            <person name="Mangenot S."/>
            <person name="Rouy Z."/>
            <person name="Op den Camp H.J."/>
            <person name="Jetten M.S."/>
            <person name="Dispirito A.A."/>
            <person name="Dunfield P."/>
            <person name="Klotz M.G."/>
            <person name="Semrau J.D."/>
            <person name="Stein L.Y."/>
            <person name="Barbe V."/>
            <person name="Medigue C."/>
            <person name="Trotsenko Y.A."/>
            <person name="Kalyuzhnaya M.G."/>
        </authorList>
    </citation>
    <scope>NUCLEOTIDE SEQUENCE [LARGE SCALE GENOMIC DNA]</scope>
    <source>
        <strain evidence="3">DSM 19304 / NCIMB 14124 / VKM B-2133 / 20Z</strain>
    </source>
</reference>
<dbReference type="Proteomes" id="UP000008315">
    <property type="component" value="Chromosome"/>
</dbReference>
<dbReference type="HOGENOM" id="CLU_3345764_0_0_6"/>
<sequence length="37" mass="4275">MGFVAVSRLSVREPTTHKRRDSDTKPYLGFKQTKSYS</sequence>
<organism evidence="2 3">
    <name type="scientific">Methylotuvimicrobium alcaliphilum (strain DSM 19304 / NCIMB 14124 / VKM B-2133 / 20Z)</name>
    <name type="common">Methylomicrobium alcaliphilum</name>
    <dbReference type="NCBI Taxonomy" id="1091494"/>
    <lineage>
        <taxon>Bacteria</taxon>
        <taxon>Pseudomonadati</taxon>
        <taxon>Pseudomonadota</taxon>
        <taxon>Gammaproteobacteria</taxon>
        <taxon>Methylococcales</taxon>
        <taxon>Methylococcaceae</taxon>
        <taxon>Methylotuvimicrobium</taxon>
    </lineage>
</organism>
<evidence type="ECO:0000313" key="3">
    <source>
        <dbReference type="Proteomes" id="UP000008315"/>
    </source>
</evidence>
<accession>G4T3F0</accession>
<evidence type="ECO:0000256" key="1">
    <source>
        <dbReference type="SAM" id="MobiDB-lite"/>
    </source>
</evidence>
<name>G4T3F0_META2</name>
<feature type="region of interest" description="Disordered" evidence="1">
    <location>
        <begin position="1"/>
        <end position="37"/>
    </location>
</feature>
<dbReference type="KEGG" id="mah:MEALZ_1986"/>
<protein>
    <submittedName>
        <fullName evidence="2">Uncharacterized protein</fullName>
    </submittedName>
</protein>
<keyword evidence="3" id="KW-1185">Reference proteome</keyword>